<evidence type="ECO:0000313" key="1">
    <source>
        <dbReference type="EMBL" id="KAK5187988.1"/>
    </source>
</evidence>
<feature type="non-terminal residue" evidence="1">
    <location>
        <position position="1"/>
    </location>
</feature>
<organism evidence="1 2">
    <name type="scientific">Cryomyces antarcticus</name>
    <dbReference type="NCBI Taxonomy" id="329879"/>
    <lineage>
        <taxon>Eukaryota</taxon>
        <taxon>Fungi</taxon>
        <taxon>Dikarya</taxon>
        <taxon>Ascomycota</taxon>
        <taxon>Pezizomycotina</taxon>
        <taxon>Dothideomycetes</taxon>
        <taxon>Dothideomycetes incertae sedis</taxon>
        <taxon>Cryomyces</taxon>
    </lineage>
</organism>
<dbReference type="PANTHER" id="PTHR35040:SF9">
    <property type="entry name" value="4-LIKE CELL SURFACE PROTEIN, PUTATIVE (AFU_ORTHOLOGUE AFUA_4G14080)-RELATED"/>
    <property type="match status" value="1"/>
</dbReference>
<sequence length="108" mass="11460">SPKTVNYGFVLRPLYMYPSPGAWDPLFNAARVNPTLTFQAVINPNNGPDGGCPGPNYIHATSILSSITNIKTLAYVHTAARYNCGVSGTDICPATQLLGALQANMTTC</sequence>
<accession>A0ABR0LJY1</accession>
<dbReference type="InterPro" id="IPR021986">
    <property type="entry name" value="Spherulin4"/>
</dbReference>
<name>A0ABR0LJY1_9PEZI</name>
<dbReference type="PANTHER" id="PTHR35040">
    <property type="match status" value="1"/>
</dbReference>
<reference evidence="1 2" key="1">
    <citation type="submission" date="2023-08" db="EMBL/GenBank/DDBJ databases">
        <title>Black Yeasts Isolated from many extreme environments.</title>
        <authorList>
            <person name="Coleine C."/>
            <person name="Stajich J.E."/>
            <person name="Selbmann L."/>
        </authorList>
    </citation>
    <scope>NUCLEOTIDE SEQUENCE [LARGE SCALE GENOMIC DNA]</scope>
    <source>
        <strain evidence="1 2">CCFEE 536</strain>
    </source>
</reference>
<evidence type="ECO:0000313" key="2">
    <source>
        <dbReference type="Proteomes" id="UP001357485"/>
    </source>
</evidence>
<proteinExistence type="predicted"/>
<comment type="caution">
    <text evidence="1">The sequence shown here is derived from an EMBL/GenBank/DDBJ whole genome shotgun (WGS) entry which is preliminary data.</text>
</comment>
<protein>
    <submittedName>
        <fullName evidence="1">Uncharacterized protein</fullName>
    </submittedName>
</protein>
<keyword evidence="2" id="KW-1185">Reference proteome</keyword>
<gene>
    <name evidence="1" type="ORF">LTR16_009012</name>
</gene>
<dbReference type="EMBL" id="JAVRRA010018675">
    <property type="protein sequence ID" value="KAK5187988.1"/>
    <property type="molecule type" value="Genomic_DNA"/>
</dbReference>
<dbReference type="Proteomes" id="UP001357485">
    <property type="component" value="Unassembled WGS sequence"/>
</dbReference>
<dbReference type="Pfam" id="PF12138">
    <property type="entry name" value="Spherulin4"/>
    <property type="match status" value="1"/>
</dbReference>